<name>A0ABV5FC23_9FLAO</name>
<dbReference type="RefSeq" id="WP_379861221.1">
    <property type="nucleotide sequence ID" value="NZ_JBHMFC010000038.1"/>
</dbReference>
<proteinExistence type="predicted"/>
<dbReference type="PROSITE" id="PS51257">
    <property type="entry name" value="PROKAR_LIPOPROTEIN"/>
    <property type="match status" value="1"/>
</dbReference>
<gene>
    <name evidence="2" type="ORF">ACFFU9_09640</name>
</gene>
<evidence type="ECO:0008006" key="4">
    <source>
        <dbReference type="Google" id="ProtNLM"/>
    </source>
</evidence>
<evidence type="ECO:0000313" key="3">
    <source>
        <dbReference type="Proteomes" id="UP001589585"/>
    </source>
</evidence>
<protein>
    <recommendedName>
        <fullName evidence="4">Lipoprotein</fullName>
    </recommendedName>
</protein>
<sequence length="153" mass="17121">MKRNYSVLFMCMFILSSCSLNNNDDLQLAPLEKQTFQWHLTNTKGGIAGVDTDYEMGTIIWVFNVNENGDGTLIVQNNNTDETLQDGLDTGSYNISMPVKNSKSYLFLETHEFGEIITPTQSELIIDQNKMINASGADGFIYTFKRTIIAGAE</sequence>
<reference evidence="2 3" key="1">
    <citation type="submission" date="2024-09" db="EMBL/GenBank/DDBJ databases">
        <authorList>
            <person name="Sun Q."/>
            <person name="Mori K."/>
        </authorList>
    </citation>
    <scope>NUCLEOTIDE SEQUENCE [LARGE SCALE GENOMIC DNA]</scope>
    <source>
        <strain evidence="2 3">CECT 8622</strain>
    </source>
</reference>
<keyword evidence="3" id="KW-1185">Reference proteome</keyword>
<dbReference type="EMBL" id="JBHMFC010000038">
    <property type="protein sequence ID" value="MFB9057001.1"/>
    <property type="molecule type" value="Genomic_DNA"/>
</dbReference>
<accession>A0ABV5FC23</accession>
<feature type="chain" id="PRO_5046987569" description="Lipoprotein" evidence="1">
    <location>
        <begin position="23"/>
        <end position="153"/>
    </location>
</feature>
<evidence type="ECO:0000256" key="1">
    <source>
        <dbReference type="SAM" id="SignalP"/>
    </source>
</evidence>
<comment type="caution">
    <text evidence="2">The sequence shown here is derived from an EMBL/GenBank/DDBJ whole genome shotgun (WGS) entry which is preliminary data.</text>
</comment>
<dbReference type="Proteomes" id="UP001589585">
    <property type="component" value="Unassembled WGS sequence"/>
</dbReference>
<organism evidence="2 3">
    <name type="scientific">Mariniflexile ostreae</name>
    <dbReference type="NCBI Taxonomy" id="1520892"/>
    <lineage>
        <taxon>Bacteria</taxon>
        <taxon>Pseudomonadati</taxon>
        <taxon>Bacteroidota</taxon>
        <taxon>Flavobacteriia</taxon>
        <taxon>Flavobacteriales</taxon>
        <taxon>Flavobacteriaceae</taxon>
        <taxon>Mariniflexile</taxon>
    </lineage>
</organism>
<keyword evidence="1" id="KW-0732">Signal</keyword>
<evidence type="ECO:0000313" key="2">
    <source>
        <dbReference type="EMBL" id="MFB9057001.1"/>
    </source>
</evidence>
<feature type="signal peptide" evidence="1">
    <location>
        <begin position="1"/>
        <end position="22"/>
    </location>
</feature>